<proteinExistence type="predicted"/>
<keyword evidence="2" id="KW-1185">Reference proteome</keyword>
<protein>
    <submittedName>
        <fullName evidence="1">Uncharacterized protein</fullName>
    </submittedName>
</protein>
<comment type="caution">
    <text evidence="1">The sequence shown here is derived from an EMBL/GenBank/DDBJ whole genome shotgun (WGS) entry which is preliminary data.</text>
</comment>
<evidence type="ECO:0000313" key="2">
    <source>
        <dbReference type="Proteomes" id="UP000525923"/>
    </source>
</evidence>
<reference evidence="1 2" key="1">
    <citation type="submission" date="2020-08" db="EMBL/GenBank/DDBJ databases">
        <title>Genomic Encyclopedia of Type Strains, Phase IV (KMG-IV): sequencing the most valuable type-strain genomes for metagenomic binning, comparative biology and taxonomic classification.</title>
        <authorList>
            <person name="Goeker M."/>
        </authorList>
    </citation>
    <scope>NUCLEOTIDE SEQUENCE [LARGE SCALE GENOMIC DNA]</scope>
    <source>
        <strain evidence="1 2">DSM 15895</strain>
    </source>
</reference>
<dbReference type="Proteomes" id="UP000525923">
    <property type="component" value="Unassembled WGS sequence"/>
</dbReference>
<sequence length="152" mass="17613">MKNNKIILLIKGCGFIMKYQEKSFTPELKAKIQDMESALKEHSKILLQENRFIFEEKNLEFHASLDVDGHNHFQPGYWSSIVIGVSEKAVPDSDLINMQLITIWKCVRTVLGLEVSTNIPGSKIIGMFVDETLEELKEELREYIEEFLSEEY</sequence>
<evidence type="ECO:0000313" key="1">
    <source>
        <dbReference type="EMBL" id="MBB5181590.1"/>
    </source>
</evidence>
<name>A0A7W8CU40_9BACL</name>
<accession>A0A7W8CU40</accession>
<dbReference type="OrthoDB" id="2941246at2"/>
<dbReference type="EMBL" id="JACHHE010000010">
    <property type="protein sequence ID" value="MBB5181590.1"/>
    <property type="molecule type" value="Genomic_DNA"/>
</dbReference>
<dbReference type="AlphaFoldDB" id="A0A7W8CU40"/>
<dbReference type="RefSeq" id="WP_135504865.1">
    <property type="nucleotide sequence ID" value="NZ_JACHHE010000010.1"/>
</dbReference>
<organism evidence="1 2">
    <name type="scientific">Planococcus koreensis</name>
    <dbReference type="NCBI Taxonomy" id="112331"/>
    <lineage>
        <taxon>Bacteria</taxon>
        <taxon>Bacillati</taxon>
        <taxon>Bacillota</taxon>
        <taxon>Bacilli</taxon>
        <taxon>Bacillales</taxon>
        <taxon>Caryophanaceae</taxon>
        <taxon>Planococcus</taxon>
    </lineage>
</organism>
<gene>
    <name evidence="1" type="ORF">HNQ44_003055</name>
</gene>